<sequence>MSKMFVLWFSLIILYQFRPANSWWWGGAYKFPWEEHYHFPGFFTSTMTPFVNHTETKISNTKDTPDYRIEEPHFIRFRDNYPHEMERPYRNSPPYKQSRTIWGRYWPRVEQDMGCFCNTVYRRLTVLATCAVITTRHILTTATSTTLILRSYAGKKTLEDILGGWYDTNANKYNASLYFTPSRIHIHPMYVYDYEVNVSHPIPAMYDLSVWAATYTFYGGYLYSTQVILCKRAASGWFEYTSSIPRPEDMSIVAGYMFMKSYARRPMPWYRYIIKTDKHVWPCPKSDWHWFHCIMGEYWGRYGFDSGGGMYGCYRNKGWRRDGFIGMCAFSLKLRSIQTTHYFTVVDTWPVLDFMYDSFLGLKPAVFVDDRFEDSKWSAPVPYWGEYIKHTYKWGEEKYYQTGYIPRYRR</sequence>
<name>A0ACC2QHF4_9NEOP</name>
<keyword evidence="2" id="KW-1185">Reference proteome</keyword>
<proteinExistence type="predicted"/>
<protein>
    <submittedName>
        <fullName evidence="1">Uncharacterized protein</fullName>
    </submittedName>
</protein>
<accession>A0ACC2QHF4</accession>
<evidence type="ECO:0000313" key="2">
    <source>
        <dbReference type="Proteomes" id="UP001231649"/>
    </source>
</evidence>
<gene>
    <name evidence="1" type="ORF">PYW08_004856</name>
</gene>
<dbReference type="Proteomes" id="UP001231649">
    <property type="component" value="Chromosome 17"/>
</dbReference>
<dbReference type="EMBL" id="CM056793">
    <property type="protein sequence ID" value="KAJ8714875.1"/>
    <property type="molecule type" value="Genomic_DNA"/>
</dbReference>
<evidence type="ECO:0000313" key="1">
    <source>
        <dbReference type="EMBL" id="KAJ8714875.1"/>
    </source>
</evidence>
<organism evidence="1 2">
    <name type="scientific">Mythimna loreyi</name>
    <dbReference type="NCBI Taxonomy" id="667449"/>
    <lineage>
        <taxon>Eukaryota</taxon>
        <taxon>Metazoa</taxon>
        <taxon>Ecdysozoa</taxon>
        <taxon>Arthropoda</taxon>
        <taxon>Hexapoda</taxon>
        <taxon>Insecta</taxon>
        <taxon>Pterygota</taxon>
        <taxon>Neoptera</taxon>
        <taxon>Endopterygota</taxon>
        <taxon>Lepidoptera</taxon>
        <taxon>Glossata</taxon>
        <taxon>Ditrysia</taxon>
        <taxon>Noctuoidea</taxon>
        <taxon>Noctuidae</taxon>
        <taxon>Noctuinae</taxon>
        <taxon>Hadenini</taxon>
        <taxon>Mythimna</taxon>
    </lineage>
</organism>
<comment type="caution">
    <text evidence="1">The sequence shown here is derived from an EMBL/GenBank/DDBJ whole genome shotgun (WGS) entry which is preliminary data.</text>
</comment>
<reference evidence="1" key="1">
    <citation type="submission" date="2023-03" db="EMBL/GenBank/DDBJ databases">
        <title>Chromosome-level genomes of two armyworms, Mythimna separata and Mythimna loreyi, provide insights into the biosynthesis and reception of sex pheromones.</title>
        <authorList>
            <person name="Zhao H."/>
        </authorList>
    </citation>
    <scope>NUCLEOTIDE SEQUENCE</scope>
    <source>
        <strain evidence="1">BeijingLab</strain>
    </source>
</reference>